<sequence length="121" mass="13783">MDHLLYLSEWLHHALQVHDMYSDHIKAMIDNVDLDIKESTIAIESFADNPAKLEEITKRIYAKLDDIRAAQRELNEFGHVIEAGVASLRAQLDNIINELNVEDVPSDQVVPVGCLHLYSDF</sequence>
<evidence type="ECO:0000313" key="1">
    <source>
        <dbReference type="Proteomes" id="UP000492821"/>
    </source>
</evidence>
<dbReference type="AlphaFoldDB" id="A0A7E4VQE1"/>
<protein>
    <submittedName>
        <fullName evidence="2">Biogenesis of lysosome-related organelles complex 1 subunit 2</fullName>
    </submittedName>
</protein>
<evidence type="ECO:0000313" key="2">
    <source>
        <dbReference type="WBParaSite" id="Pan_g23914.t1"/>
    </source>
</evidence>
<dbReference type="WBParaSite" id="Pan_g23914.t1">
    <property type="protein sequence ID" value="Pan_g23914.t1"/>
    <property type="gene ID" value="Pan_g23914"/>
</dbReference>
<accession>A0A7E4VQE1</accession>
<organism evidence="1 2">
    <name type="scientific">Panagrellus redivivus</name>
    <name type="common">Microworm</name>
    <dbReference type="NCBI Taxonomy" id="6233"/>
    <lineage>
        <taxon>Eukaryota</taxon>
        <taxon>Metazoa</taxon>
        <taxon>Ecdysozoa</taxon>
        <taxon>Nematoda</taxon>
        <taxon>Chromadorea</taxon>
        <taxon>Rhabditida</taxon>
        <taxon>Tylenchina</taxon>
        <taxon>Panagrolaimomorpha</taxon>
        <taxon>Panagrolaimoidea</taxon>
        <taxon>Panagrolaimidae</taxon>
        <taxon>Panagrellus</taxon>
    </lineage>
</organism>
<keyword evidence="1" id="KW-1185">Reference proteome</keyword>
<reference evidence="1" key="1">
    <citation type="journal article" date="2013" name="Genetics">
        <title>The draft genome and transcriptome of Panagrellus redivivus are shaped by the harsh demands of a free-living lifestyle.</title>
        <authorList>
            <person name="Srinivasan J."/>
            <person name="Dillman A.R."/>
            <person name="Macchietto M.G."/>
            <person name="Heikkinen L."/>
            <person name="Lakso M."/>
            <person name="Fracchia K.M."/>
            <person name="Antoshechkin I."/>
            <person name="Mortazavi A."/>
            <person name="Wong G."/>
            <person name="Sternberg P.W."/>
        </authorList>
    </citation>
    <scope>NUCLEOTIDE SEQUENCE [LARGE SCALE GENOMIC DNA]</scope>
    <source>
        <strain evidence="1">MT8872</strain>
    </source>
</reference>
<reference evidence="2" key="2">
    <citation type="submission" date="2020-10" db="UniProtKB">
        <authorList>
            <consortium name="WormBaseParasite"/>
        </authorList>
    </citation>
    <scope>IDENTIFICATION</scope>
</reference>
<name>A0A7E4VQE1_PANRE</name>
<dbReference type="Proteomes" id="UP000492821">
    <property type="component" value="Unassembled WGS sequence"/>
</dbReference>
<proteinExistence type="predicted"/>